<feature type="compositionally biased region" description="Low complexity" evidence="1">
    <location>
        <begin position="139"/>
        <end position="155"/>
    </location>
</feature>
<proteinExistence type="predicted"/>
<comment type="caution">
    <text evidence="2">The sequence shown here is derived from an EMBL/GenBank/DDBJ whole genome shotgun (WGS) entry which is preliminary data.</text>
</comment>
<dbReference type="EMBL" id="JAAAIN010000244">
    <property type="protein sequence ID" value="KAG0317441.1"/>
    <property type="molecule type" value="Genomic_DNA"/>
</dbReference>
<gene>
    <name evidence="2" type="ORF">BGZ97_005404</name>
</gene>
<reference evidence="2" key="1">
    <citation type="journal article" date="2020" name="Fungal Divers.">
        <title>Resolving the Mortierellaceae phylogeny through synthesis of multi-gene phylogenetics and phylogenomics.</title>
        <authorList>
            <person name="Vandepol N."/>
            <person name="Liber J."/>
            <person name="Desiro A."/>
            <person name="Na H."/>
            <person name="Kennedy M."/>
            <person name="Barry K."/>
            <person name="Grigoriev I.V."/>
            <person name="Miller A.N."/>
            <person name="O'Donnell K."/>
            <person name="Stajich J.E."/>
            <person name="Bonito G."/>
        </authorList>
    </citation>
    <scope>NUCLEOTIDE SEQUENCE</scope>
    <source>
        <strain evidence="2">NVP60</strain>
    </source>
</reference>
<organism evidence="2 3">
    <name type="scientific">Linnemannia gamsii</name>
    <dbReference type="NCBI Taxonomy" id="64522"/>
    <lineage>
        <taxon>Eukaryota</taxon>
        <taxon>Fungi</taxon>
        <taxon>Fungi incertae sedis</taxon>
        <taxon>Mucoromycota</taxon>
        <taxon>Mortierellomycotina</taxon>
        <taxon>Mortierellomycetes</taxon>
        <taxon>Mortierellales</taxon>
        <taxon>Mortierellaceae</taxon>
        <taxon>Linnemannia</taxon>
    </lineage>
</organism>
<evidence type="ECO:0000313" key="3">
    <source>
        <dbReference type="Proteomes" id="UP000823405"/>
    </source>
</evidence>
<protein>
    <submittedName>
        <fullName evidence="2">Uncharacterized protein</fullName>
    </submittedName>
</protein>
<name>A0A9P6RF96_9FUNG</name>
<keyword evidence="3" id="KW-1185">Reference proteome</keyword>
<evidence type="ECO:0000313" key="2">
    <source>
        <dbReference type="EMBL" id="KAG0317441.1"/>
    </source>
</evidence>
<accession>A0A9P6RF96</accession>
<sequence length="210" mass="22582">MLGNYYGSAVEPELLLGRFSPAKVAEAEVRGISTSTSSSLSTIEMVPDIALSSPSVEAEEVNDFEMLWIEGLNADEAEEWKKMSHLFGLTAADLQHQEDGHGAEVEEGDAYPVKWSFAQQVVSDPVEAILFSTATASVTAPPATTPTRVSTSTSTSDDKTQQEALGGDQVEAKNAFFTTDSGLGTLWLHPEKMASLEEATISSFEKLSMR</sequence>
<dbReference type="OrthoDB" id="10582168at2759"/>
<evidence type="ECO:0000256" key="1">
    <source>
        <dbReference type="SAM" id="MobiDB-lite"/>
    </source>
</evidence>
<feature type="region of interest" description="Disordered" evidence="1">
    <location>
        <begin position="139"/>
        <end position="170"/>
    </location>
</feature>
<dbReference type="Proteomes" id="UP000823405">
    <property type="component" value="Unassembled WGS sequence"/>
</dbReference>
<dbReference type="AlphaFoldDB" id="A0A9P6RF96"/>